<comment type="caution">
    <text evidence="7">The sequence shown here is derived from an EMBL/GenBank/DDBJ whole genome shotgun (WGS) entry which is preliminary data.</text>
</comment>
<dbReference type="Pfam" id="PF01363">
    <property type="entry name" value="FYVE"/>
    <property type="match status" value="1"/>
</dbReference>
<reference evidence="7 8" key="1">
    <citation type="journal article" date="2020" name="G3 (Bethesda)">
        <title>Improved Reference Genome for Cyclotella cryptica CCMP332, a Model for Cell Wall Morphogenesis, Salinity Adaptation, and Lipid Production in Diatoms (Bacillariophyta).</title>
        <authorList>
            <person name="Roberts W.R."/>
            <person name="Downey K.M."/>
            <person name="Ruck E.C."/>
            <person name="Traller J.C."/>
            <person name="Alverson A.J."/>
        </authorList>
    </citation>
    <scope>NUCLEOTIDE SEQUENCE [LARGE SCALE GENOMIC DNA]</scope>
    <source>
        <strain evidence="7 8">CCMP332</strain>
    </source>
</reference>
<evidence type="ECO:0000256" key="5">
    <source>
        <dbReference type="SAM" id="MobiDB-lite"/>
    </source>
</evidence>
<feature type="compositionally biased region" description="Basic and acidic residues" evidence="5">
    <location>
        <begin position="89"/>
        <end position="103"/>
    </location>
</feature>
<evidence type="ECO:0000313" key="7">
    <source>
        <dbReference type="EMBL" id="KAL3801978.1"/>
    </source>
</evidence>
<evidence type="ECO:0000256" key="2">
    <source>
        <dbReference type="ARBA" id="ARBA00022771"/>
    </source>
</evidence>
<dbReference type="PANTHER" id="PTHR46280">
    <property type="entry name" value="PLECKSTRIN HOMOLOGY DOMAIN-CONTAINING FAMILY F MEMBER 2-RELATED"/>
    <property type="match status" value="1"/>
</dbReference>
<feature type="region of interest" description="Disordered" evidence="5">
    <location>
        <begin position="17"/>
        <end position="113"/>
    </location>
</feature>
<dbReference type="InterPro" id="IPR013083">
    <property type="entry name" value="Znf_RING/FYVE/PHD"/>
</dbReference>
<sequence>MTLPNVNEWMTSLSSLQIVPPPQHPSESVCNHDGTGSGKEPPVPSRPVACHEEERDDANTRNKDDKTKIASRRQQSTLRELNSTSVIRSGDRSIGMRDDRRGVENSANGGDVDKDSIVATAAVLARGRATNSGTNVHHRRQRSLSRKDHDLISTATRSNASPSAECRKKKTSSKIISDLLSTSNKSKQDHNMTSQPMIMLGTQRVYPRTLVQPTIHHSAATDLWIATIHTDTTSTSANDASNNDGKGRQKAFSFHDEKAARASAYANSPPVPVPFGTNSQCMLCDTSFAFLRRPKHCKNCGIVICADCSTRWNMKMLPEAYTNKSTLGLGKTVRVCVSCDAVAKRFKNALVLGRYDMALESYLTGNVNLRCPFVFKGEKEVMFPIHCAILGQSERLLRWLIDVQCCPIHLVSTANKGKKSYEEDALPTLLTSKGRSVMDIAMETKHVGILRYLVKERGVSVHEVKDLSLVLGALEAIIMDYPEEIEDVSTGKENRCDITERNGLYNSTKADGKWIASPVKQQNANEKSGGNSIQQRKSYTHQTSMTAHSTYQKVLIPRDIQAVKEGGSYEAVGRPDFKSAKIVVHDEKNFDDDCSVSTTVNEMVCVIVLIFVPNRSVFLHLPSL</sequence>
<evidence type="ECO:0000256" key="1">
    <source>
        <dbReference type="ARBA" id="ARBA00022723"/>
    </source>
</evidence>
<organism evidence="7 8">
    <name type="scientific">Cyclotella cryptica</name>
    <dbReference type="NCBI Taxonomy" id="29204"/>
    <lineage>
        <taxon>Eukaryota</taxon>
        <taxon>Sar</taxon>
        <taxon>Stramenopiles</taxon>
        <taxon>Ochrophyta</taxon>
        <taxon>Bacillariophyta</taxon>
        <taxon>Coscinodiscophyceae</taxon>
        <taxon>Thalassiosirophycidae</taxon>
        <taxon>Stephanodiscales</taxon>
        <taxon>Stephanodiscaceae</taxon>
        <taxon>Cyclotella</taxon>
    </lineage>
</organism>
<dbReference type="EMBL" id="JABMIG020000023">
    <property type="protein sequence ID" value="KAL3801978.1"/>
    <property type="molecule type" value="Genomic_DNA"/>
</dbReference>
<proteinExistence type="predicted"/>
<evidence type="ECO:0000259" key="6">
    <source>
        <dbReference type="PROSITE" id="PS50178"/>
    </source>
</evidence>
<dbReference type="InterPro" id="IPR011011">
    <property type="entry name" value="Znf_FYVE_PHD"/>
</dbReference>
<evidence type="ECO:0000256" key="4">
    <source>
        <dbReference type="PROSITE-ProRule" id="PRU00091"/>
    </source>
</evidence>
<feature type="domain" description="FYVE-type" evidence="6">
    <location>
        <begin position="275"/>
        <end position="344"/>
    </location>
</feature>
<gene>
    <name evidence="7" type="ORF">HJC23_010322</name>
</gene>
<name>A0ABD3QNL0_9STRA</name>
<dbReference type="InterPro" id="IPR000306">
    <property type="entry name" value="Znf_FYVE"/>
</dbReference>
<protein>
    <recommendedName>
        <fullName evidence="6">FYVE-type domain-containing protein</fullName>
    </recommendedName>
</protein>
<dbReference type="Gene3D" id="3.30.40.10">
    <property type="entry name" value="Zinc/RING finger domain, C3HC4 (zinc finger)"/>
    <property type="match status" value="1"/>
</dbReference>
<feature type="compositionally biased region" description="Basic and acidic residues" evidence="5">
    <location>
        <begin position="49"/>
        <end position="68"/>
    </location>
</feature>
<dbReference type="PANTHER" id="PTHR46280:SF3">
    <property type="entry name" value="PLECKSTRIN HOMOLOGY DOMAIN-CONTAINING FAMILY F MEMBER 1 HOMOLOG"/>
    <property type="match status" value="1"/>
</dbReference>
<feature type="compositionally biased region" description="Polar residues" evidence="5">
    <location>
        <begin position="153"/>
        <end position="162"/>
    </location>
</feature>
<dbReference type="SUPFAM" id="SSF57903">
    <property type="entry name" value="FYVE/PHD zinc finger"/>
    <property type="match status" value="1"/>
</dbReference>
<dbReference type="InterPro" id="IPR017455">
    <property type="entry name" value="Znf_FYVE-rel"/>
</dbReference>
<evidence type="ECO:0000313" key="8">
    <source>
        <dbReference type="Proteomes" id="UP001516023"/>
    </source>
</evidence>
<dbReference type="InterPro" id="IPR051765">
    <property type="entry name" value="PH_domain-containing_F"/>
</dbReference>
<keyword evidence="2 4" id="KW-0863">Zinc-finger</keyword>
<feature type="compositionally biased region" description="Polar residues" evidence="5">
    <location>
        <begin position="72"/>
        <end position="87"/>
    </location>
</feature>
<dbReference type="GO" id="GO:0008270">
    <property type="term" value="F:zinc ion binding"/>
    <property type="evidence" value="ECO:0007669"/>
    <property type="project" value="UniProtKB-KW"/>
</dbReference>
<keyword evidence="3" id="KW-0862">Zinc</keyword>
<dbReference type="PROSITE" id="PS50178">
    <property type="entry name" value="ZF_FYVE"/>
    <property type="match status" value="1"/>
</dbReference>
<dbReference type="SMART" id="SM00064">
    <property type="entry name" value="FYVE"/>
    <property type="match status" value="1"/>
</dbReference>
<dbReference type="AlphaFoldDB" id="A0ABD3QNL0"/>
<evidence type="ECO:0000256" key="3">
    <source>
        <dbReference type="ARBA" id="ARBA00022833"/>
    </source>
</evidence>
<keyword evidence="8" id="KW-1185">Reference proteome</keyword>
<accession>A0ABD3QNL0</accession>
<keyword evidence="1" id="KW-0479">Metal-binding</keyword>
<feature type="region of interest" description="Disordered" evidence="5">
    <location>
        <begin position="521"/>
        <end position="540"/>
    </location>
</feature>
<dbReference type="Proteomes" id="UP001516023">
    <property type="component" value="Unassembled WGS sequence"/>
</dbReference>
<feature type="region of interest" description="Disordered" evidence="5">
    <location>
        <begin position="129"/>
        <end position="172"/>
    </location>
</feature>